<protein>
    <recommendedName>
        <fullName evidence="1">ApeA N-terminal domain-containing protein</fullName>
    </recommendedName>
</protein>
<dbReference type="EMBL" id="AEJF01000194">
    <property type="protein sequence ID" value="KLU21962.1"/>
    <property type="molecule type" value="Genomic_DNA"/>
</dbReference>
<sequence>MTFAEEHTYAVELRHDELGDLGNGKLTFGGGQQVSAQLSMLSPIPHSEDKYPLGVVRAIDDKGKHYALCGCVAYGLTIYADYLITGEVPDLQFDRVDIRYSDISEWFLQWCSINGTVGDTLTWERLPQHIDTDFVDAGRQFNLTTEYVGTLDHRGEDHILHEHVDFCIQPTAGVITFDEARGKAMQLACLFSILVGHPISILELYLRTTSQDFCGLYFPTFKPVPRDLSNDRFLLSCFIQKHFLDGQWQTILQNFFGSEHRKIRWTRLAGMQRYDDFWEYEALGYVTLLDSYVSHHMGHRKGAVVAPPSRKMRIMEATLEQLAPSLNKALVTSILAAVSRIFSSRPGQSFSQKYEATIAASDVDVIRIINISDEDFQLIKKVRNNVAHGNEIGLDDDELQQIHVVVRRIELLLTYWAFVDFGLSKIDFLKGLNNPFSRLRRLTNVNAKHLARVTKTAEFFQVSSQVFGALSSQKGIAAFACFLEGPNGEIEFSDHFMQMQRDWQKARRTGMFTADQIFGVSLDAVRHVNHMYIECGEETLEFHGTYVFNQSMLNPA</sequence>
<dbReference type="PATRIC" id="fig|908627.4.peg.7372"/>
<name>A0A0J1CML2_9BURK</name>
<gene>
    <name evidence="2" type="ORF">EOS_33000</name>
</gene>
<comment type="caution">
    <text evidence="2">The sequence shown here is derived from an EMBL/GenBank/DDBJ whole genome shotgun (WGS) entry which is preliminary data.</text>
</comment>
<evidence type="ECO:0000313" key="2">
    <source>
        <dbReference type="EMBL" id="KLU21962.1"/>
    </source>
</evidence>
<reference evidence="2 3" key="1">
    <citation type="journal article" date="2015" name="Genome Announc.">
        <title>Draft Genome Sequence of Burkholderia sp. Strain PML1(12), an Ectomycorrhizosphere-Inhabiting Bacterium with Effective Mineral-Weathering Ability.</title>
        <authorList>
            <person name="Uroz S."/>
            <person name="Oger P."/>
        </authorList>
    </citation>
    <scope>NUCLEOTIDE SEQUENCE [LARGE SCALE GENOMIC DNA]</scope>
    <source>
        <strain evidence="3">PML1(12)</strain>
    </source>
</reference>
<evidence type="ECO:0000259" key="1">
    <source>
        <dbReference type="Pfam" id="PF18862"/>
    </source>
</evidence>
<organism evidence="2 3">
    <name type="scientific">Caballeronia mineralivorans PML1(12)</name>
    <dbReference type="NCBI Taxonomy" id="908627"/>
    <lineage>
        <taxon>Bacteria</taxon>
        <taxon>Pseudomonadati</taxon>
        <taxon>Pseudomonadota</taxon>
        <taxon>Betaproteobacteria</taxon>
        <taxon>Burkholderiales</taxon>
        <taxon>Burkholderiaceae</taxon>
        <taxon>Caballeronia</taxon>
    </lineage>
</organism>
<dbReference type="InterPro" id="IPR041223">
    <property type="entry name" value="ApeA_NTD"/>
</dbReference>
<accession>A0A0J1CML2</accession>
<dbReference type="AlphaFoldDB" id="A0A0J1CML2"/>
<dbReference type="Pfam" id="PF18862">
    <property type="entry name" value="ApeA_NTD1"/>
    <property type="match status" value="1"/>
</dbReference>
<evidence type="ECO:0000313" key="3">
    <source>
        <dbReference type="Proteomes" id="UP000035963"/>
    </source>
</evidence>
<dbReference type="Proteomes" id="UP000035963">
    <property type="component" value="Unassembled WGS sequence"/>
</dbReference>
<feature type="domain" description="ApeA N-terminal" evidence="1">
    <location>
        <begin position="23"/>
        <end position="254"/>
    </location>
</feature>
<proteinExistence type="predicted"/>
<keyword evidence="3" id="KW-1185">Reference proteome</keyword>